<dbReference type="InterPro" id="IPR002173">
    <property type="entry name" value="Carboh/pur_kinase_PfkB_CS"/>
</dbReference>
<dbReference type="InterPro" id="IPR011611">
    <property type="entry name" value="PfkB_dom"/>
</dbReference>
<dbReference type="Proteomes" id="UP001143474">
    <property type="component" value="Unassembled WGS sequence"/>
</dbReference>
<protein>
    <submittedName>
        <fullName evidence="5">Sugar kinase</fullName>
    </submittedName>
</protein>
<dbReference type="InterPro" id="IPR029056">
    <property type="entry name" value="Ribokinase-like"/>
</dbReference>
<dbReference type="AlphaFoldDB" id="A0A9W6I4E2"/>
<reference evidence="5" key="1">
    <citation type="journal article" date="2014" name="Int. J. Syst. Evol. Microbiol.">
        <title>Complete genome sequence of Corynebacterium casei LMG S-19264T (=DSM 44701T), isolated from a smear-ripened cheese.</title>
        <authorList>
            <consortium name="US DOE Joint Genome Institute (JGI-PGF)"/>
            <person name="Walter F."/>
            <person name="Albersmeier A."/>
            <person name="Kalinowski J."/>
            <person name="Ruckert C."/>
        </authorList>
    </citation>
    <scope>NUCLEOTIDE SEQUENCE</scope>
    <source>
        <strain evidence="5">VKM Ac-2007</strain>
    </source>
</reference>
<feature type="domain" description="Carbohydrate kinase PfkB" evidence="4">
    <location>
        <begin position="26"/>
        <end position="105"/>
    </location>
</feature>
<dbReference type="GO" id="GO:0008443">
    <property type="term" value="F:phosphofructokinase activity"/>
    <property type="evidence" value="ECO:0007669"/>
    <property type="project" value="TreeGrafter"/>
</dbReference>
<reference evidence="5" key="2">
    <citation type="submission" date="2023-01" db="EMBL/GenBank/DDBJ databases">
        <authorList>
            <person name="Sun Q."/>
            <person name="Evtushenko L."/>
        </authorList>
    </citation>
    <scope>NUCLEOTIDE SEQUENCE</scope>
    <source>
        <strain evidence="5">VKM Ac-2007</strain>
    </source>
</reference>
<dbReference type="GO" id="GO:0005829">
    <property type="term" value="C:cytosol"/>
    <property type="evidence" value="ECO:0007669"/>
    <property type="project" value="TreeGrafter"/>
</dbReference>
<dbReference type="EMBL" id="BSEV01000013">
    <property type="protein sequence ID" value="GLK11867.1"/>
    <property type="molecule type" value="Genomic_DNA"/>
</dbReference>
<feature type="domain" description="Carbohydrate kinase PfkB" evidence="4">
    <location>
        <begin position="176"/>
        <end position="262"/>
    </location>
</feature>
<evidence type="ECO:0000256" key="2">
    <source>
        <dbReference type="ARBA" id="ARBA00022777"/>
    </source>
</evidence>
<dbReference type="PROSITE" id="PS00584">
    <property type="entry name" value="PFKB_KINASES_2"/>
    <property type="match status" value="1"/>
</dbReference>
<keyword evidence="1" id="KW-0808">Transferase</keyword>
<organism evidence="5 6">
    <name type="scientific">Streptosporangium carneum</name>
    <dbReference type="NCBI Taxonomy" id="47481"/>
    <lineage>
        <taxon>Bacteria</taxon>
        <taxon>Bacillati</taxon>
        <taxon>Actinomycetota</taxon>
        <taxon>Actinomycetes</taxon>
        <taxon>Streptosporangiales</taxon>
        <taxon>Streptosporangiaceae</taxon>
        <taxon>Streptosporangium</taxon>
    </lineage>
</organism>
<sequence>MTSTPPPPAARGTILTVTLNLALDVTYVTGDVDWDGVNRVRTVHRRAGGKGVNVARVLAALGHDVLVTGLAGGPNGEAAAADLAAAGLPAALTPIAAASRATLAVHDLGPVSAVPAPPLQTPGTAPAAGATPSGDGSGARAGAGAGGGIGAGDGDGRPVRHRTALFNEPGPLVTQTELEAFLRDYEARLERVAAVVISGSLPTGAPVGLYADLAARARARGVPAIVDADGEPLRHAPAGRPEIVKPNAEELARALAHEAPEGLRAPADRANPEDLANPEGAGRPRDRRGAAGSDGVGEALRGAAALRRSGAGAVVVSLGADGLLAVTREGSWRAVMPYRVEGNPTGAGDALVAGLALGLVEGTPWPERLRRAAALGAAAVAAPVAGDFDADVFRDVHPEIRVEPARA</sequence>
<accession>A0A9W6I4E2</accession>
<evidence type="ECO:0000256" key="1">
    <source>
        <dbReference type="ARBA" id="ARBA00022679"/>
    </source>
</evidence>
<feature type="domain" description="Carbohydrate kinase PfkB" evidence="4">
    <location>
        <begin position="299"/>
        <end position="383"/>
    </location>
</feature>
<feature type="region of interest" description="Disordered" evidence="3">
    <location>
        <begin position="114"/>
        <end position="162"/>
    </location>
</feature>
<feature type="compositionally biased region" description="Gly residues" evidence="3">
    <location>
        <begin position="135"/>
        <end position="153"/>
    </location>
</feature>
<keyword evidence="6" id="KW-1185">Reference proteome</keyword>
<dbReference type="PROSITE" id="PS00583">
    <property type="entry name" value="PFKB_KINASES_1"/>
    <property type="match status" value="1"/>
</dbReference>
<dbReference type="Pfam" id="PF00294">
    <property type="entry name" value="PfkB"/>
    <property type="match status" value="3"/>
</dbReference>
<evidence type="ECO:0000259" key="4">
    <source>
        <dbReference type="Pfam" id="PF00294"/>
    </source>
</evidence>
<feature type="region of interest" description="Disordered" evidence="3">
    <location>
        <begin position="260"/>
        <end position="295"/>
    </location>
</feature>
<feature type="compositionally biased region" description="Basic and acidic residues" evidence="3">
    <location>
        <begin position="260"/>
        <end position="272"/>
    </location>
</feature>
<name>A0A9W6I4E2_9ACTN</name>
<dbReference type="RefSeq" id="WP_271220220.1">
    <property type="nucleotide sequence ID" value="NZ_BSEV01000013.1"/>
</dbReference>
<evidence type="ECO:0000313" key="6">
    <source>
        <dbReference type="Proteomes" id="UP001143474"/>
    </source>
</evidence>
<keyword evidence="2 5" id="KW-0418">Kinase</keyword>
<feature type="compositionally biased region" description="Low complexity" evidence="3">
    <location>
        <begin position="121"/>
        <end position="134"/>
    </location>
</feature>
<comment type="caution">
    <text evidence="5">The sequence shown here is derived from an EMBL/GenBank/DDBJ whole genome shotgun (WGS) entry which is preliminary data.</text>
</comment>
<evidence type="ECO:0000256" key="3">
    <source>
        <dbReference type="SAM" id="MobiDB-lite"/>
    </source>
</evidence>
<dbReference type="Gene3D" id="3.40.1190.20">
    <property type="match status" value="2"/>
</dbReference>
<gene>
    <name evidence="5" type="ORF">GCM10017600_52750</name>
</gene>
<dbReference type="PANTHER" id="PTHR46566">
    <property type="entry name" value="1-PHOSPHOFRUCTOKINASE-RELATED"/>
    <property type="match status" value="1"/>
</dbReference>
<evidence type="ECO:0000313" key="5">
    <source>
        <dbReference type="EMBL" id="GLK11867.1"/>
    </source>
</evidence>
<proteinExistence type="predicted"/>
<dbReference type="PANTHER" id="PTHR46566:SF5">
    <property type="entry name" value="1-PHOSPHOFRUCTOKINASE"/>
    <property type="match status" value="1"/>
</dbReference>
<dbReference type="SUPFAM" id="SSF53613">
    <property type="entry name" value="Ribokinase-like"/>
    <property type="match status" value="2"/>
</dbReference>